<dbReference type="PANTHER" id="PTHR18968:SF170">
    <property type="entry name" value="ACETOLACTATE SYNTHASE ISOZYME 1 LARGE SUBUNIT"/>
    <property type="match status" value="1"/>
</dbReference>
<evidence type="ECO:0000256" key="6">
    <source>
        <dbReference type="ARBA" id="ARBA00022679"/>
    </source>
</evidence>
<dbReference type="InterPro" id="IPR045229">
    <property type="entry name" value="TPP_enz"/>
</dbReference>
<dbReference type="PROSITE" id="PS00187">
    <property type="entry name" value="TPP_ENZYMES"/>
    <property type="match status" value="1"/>
</dbReference>
<dbReference type="EMBL" id="AHMO02000008">
    <property type="protein sequence ID" value="EQA45991.1"/>
    <property type="molecule type" value="Genomic_DNA"/>
</dbReference>
<keyword evidence="5 11" id="KW-0028">Amino-acid biosynthesis</keyword>
<dbReference type="InterPro" id="IPR029035">
    <property type="entry name" value="DHS-like_NAD/FAD-binding_dom"/>
</dbReference>
<evidence type="ECO:0000256" key="7">
    <source>
        <dbReference type="ARBA" id="ARBA00022723"/>
    </source>
</evidence>
<dbReference type="GO" id="GO:0009099">
    <property type="term" value="P:L-valine biosynthetic process"/>
    <property type="evidence" value="ECO:0007669"/>
    <property type="project" value="UniProtKB-UniPathway"/>
</dbReference>
<comment type="catalytic activity">
    <reaction evidence="11">
        <text>2 pyruvate + H(+) = (2S)-2-acetolactate + CO2</text>
        <dbReference type="Rhea" id="RHEA:25249"/>
        <dbReference type="ChEBI" id="CHEBI:15361"/>
        <dbReference type="ChEBI" id="CHEBI:15378"/>
        <dbReference type="ChEBI" id="CHEBI:16526"/>
        <dbReference type="ChEBI" id="CHEBI:58476"/>
        <dbReference type="EC" id="2.2.1.6"/>
    </reaction>
</comment>
<dbReference type="AlphaFoldDB" id="T0FDQ2"/>
<comment type="similarity">
    <text evidence="3 11">Belongs to the TPP enzyme family.</text>
</comment>
<gene>
    <name evidence="15" type="primary">ilvB_2</name>
    <name evidence="15" type="ORF">LEP1GSC050_2497</name>
</gene>
<comment type="pathway">
    <text evidence="2 11">Amino-acid biosynthesis; L-valine biosynthesis; L-valine from pyruvate: step 1/4.</text>
</comment>
<dbReference type="SUPFAM" id="SSF52518">
    <property type="entry name" value="Thiamin diphosphate-binding fold (THDP-binding)"/>
    <property type="match status" value="2"/>
</dbReference>
<dbReference type="STRING" id="1049789.LEP1GSC050_2497"/>
<dbReference type="PANTHER" id="PTHR18968">
    <property type="entry name" value="THIAMINE PYROPHOSPHATE ENZYMES"/>
    <property type="match status" value="1"/>
</dbReference>
<dbReference type="GO" id="GO:0000287">
    <property type="term" value="F:magnesium ion binding"/>
    <property type="evidence" value="ECO:0007669"/>
    <property type="project" value="UniProtKB-UniRule"/>
</dbReference>
<comment type="cofactor">
    <cofactor evidence="11">
        <name>Mg(2+)</name>
        <dbReference type="ChEBI" id="CHEBI:18420"/>
    </cofactor>
    <text evidence="11">Binds 1 Mg(2+) ion per subunit.</text>
</comment>
<dbReference type="EC" id="2.2.1.6" evidence="4 11"/>
<comment type="pathway">
    <text evidence="1 11">Amino-acid biosynthesis; L-isoleucine biosynthesis; L-isoleucine from 2-oxobutanoate: step 1/4.</text>
</comment>
<dbReference type="Gene3D" id="3.40.50.970">
    <property type="match status" value="2"/>
</dbReference>
<dbReference type="CDD" id="cd07035">
    <property type="entry name" value="TPP_PYR_POX_like"/>
    <property type="match status" value="1"/>
</dbReference>
<dbReference type="FunFam" id="3.40.50.970:FF:000007">
    <property type="entry name" value="Acetolactate synthase"/>
    <property type="match status" value="1"/>
</dbReference>
<keyword evidence="6 11" id="KW-0808">Transferase</keyword>
<dbReference type="Proteomes" id="UP000015454">
    <property type="component" value="Unassembled WGS sequence"/>
</dbReference>
<dbReference type="InterPro" id="IPR012001">
    <property type="entry name" value="Thiamin_PyroP_enz_TPP-bd_dom"/>
</dbReference>
<sequence>MEEKMKTKILLEPDISQNTNTPKNGAEIVVRFLLHKGIGTVVGIPGGANLPLYDSLHGSGIRHILARHEQGAGFIAQGIARASGRAAVCLASSGPGATNLITAIADAKCDSVPLVAITGQVPTSLIGTDAFQEVDTYGLSKPITKRNYIVRSIPELISALSEAFQIAEEGRPGPVWIDIPKNVQLSPYVGDWEKTLEEWDLLETSGNITFVDSFFEEKFTRFCELLRDSKRPVLYIGGGIKLAAAEYLLRDFAESQDIPVTSTLMGLDCFPQNHRLSLGMLGMHGAPSTNVSLEESDLLLAFGVRFDDRATGKLESFCPNAKVVHVDIDPREIGKLRRPDLSFQTDLYDFLKSAAGIPSRKREEWNSLISSWKTLFPFPRLRAGNGFSPDAILKICKDSLGPDTILTSDVGQHQMWVAQYYPFQNRRTWITSGGLGTMGFGLPVAIGISLAMPKKTVLCISGDGSILMNIQELDTLADLQSNVKILIFDNRHLGLVRQQQELFFESRFYGSSYERESKLASIAQAFDIPSLNLAESENPFEELRKFLVKPGPGFAVIPVDPTLHVLPMVPAGKGNLEMLLE</sequence>
<dbReference type="Pfam" id="PF00205">
    <property type="entry name" value="TPP_enzyme_M"/>
    <property type="match status" value="1"/>
</dbReference>
<dbReference type="Pfam" id="PF02775">
    <property type="entry name" value="TPP_enzyme_C"/>
    <property type="match status" value="1"/>
</dbReference>
<dbReference type="InterPro" id="IPR029061">
    <property type="entry name" value="THDP-binding"/>
</dbReference>
<evidence type="ECO:0000256" key="10">
    <source>
        <dbReference type="ARBA" id="ARBA00023304"/>
    </source>
</evidence>
<proteinExistence type="inferred from homology"/>
<dbReference type="FunFam" id="3.40.50.1220:FF:000008">
    <property type="entry name" value="Acetolactate synthase"/>
    <property type="match status" value="1"/>
</dbReference>
<evidence type="ECO:0000259" key="13">
    <source>
        <dbReference type="Pfam" id="PF02775"/>
    </source>
</evidence>
<dbReference type="GO" id="GO:0030976">
    <property type="term" value="F:thiamine pyrophosphate binding"/>
    <property type="evidence" value="ECO:0007669"/>
    <property type="project" value="UniProtKB-UniRule"/>
</dbReference>
<dbReference type="GO" id="GO:0005948">
    <property type="term" value="C:acetolactate synthase complex"/>
    <property type="evidence" value="ECO:0007669"/>
    <property type="project" value="TreeGrafter"/>
</dbReference>
<dbReference type="Gene3D" id="3.40.50.1220">
    <property type="entry name" value="TPP-binding domain"/>
    <property type="match status" value="1"/>
</dbReference>
<evidence type="ECO:0000259" key="12">
    <source>
        <dbReference type="Pfam" id="PF00205"/>
    </source>
</evidence>
<dbReference type="GO" id="GO:0003984">
    <property type="term" value="F:acetolactate synthase activity"/>
    <property type="evidence" value="ECO:0007669"/>
    <property type="project" value="UniProtKB-EC"/>
</dbReference>
<keyword evidence="7 11" id="KW-0479">Metal-binding</keyword>
<dbReference type="SUPFAM" id="SSF52467">
    <property type="entry name" value="DHS-like NAD/FAD-binding domain"/>
    <property type="match status" value="1"/>
</dbReference>
<dbReference type="Pfam" id="PF02776">
    <property type="entry name" value="TPP_enzyme_N"/>
    <property type="match status" value="1"/>
</dbReference>
<protein>
    <recommendedName>
        <fullName evidence="4 11">Acetolactate synthase</fullName>
        <ecNumber evidence="4 11">2.2.1.6</ecNumber>
    </recommendedName>
</protein>
<keyword evidence="10 11" id="KW-0100">Branched-chain amino acid biosynthesis</keyword>
<keyword evidence="8 11" id="KW-0460">Magnesium</keyword>
<evidence type="ECO:0000313" key="15">
    <source>
        <dbReference type="EMBL" id="EQA45991.1"/>
    </source>
</evidence>
<keyword evidence="16" id="KW-1185">Reference proteome</keyword>
<evidence type="ECO:0000256" key="4">
    <source>
        <dbReference type="ARBA" id="ARBA00013145"/>
    </source>
</evidence>
<dbReference type="UniPathway" id="UPA00047">
    <property type="reaction ID" value="UER00055"/>
</dbReference>
<comment type="cofactor">
    <cofactor evidence="11">
        <name>thiamine diphosphate</name>
        <dbReference type="ChEBI" id="CHEBI:58937"/>
    </cofactor>
    <text evidence="11">Binds 1 thiamine pyrophosphate per subunit.</text>
</comment>
<dbReference type="InterPro" id="IPR000399">
    <property type="entry name" value="TPP-bd_CS"/>
</dbReference>
<dbReference type="UniPathway" id="UPA00049">
    <property type="reaction ID" value="UER00059"/>
</dbReference>
<reference evidence="15" key="1">
    <citation type="submission" date="2013-05" db="EMBL/GenBank/DDBJ databases">
        <authorList>
            <person name="Harkins D.M."/>
            <person name="Durkin A.S."/>
            <person name="Brinkac L.M."/>
            <person name="Haft D.H."/>
            <person name="Selengut J.D."/>
            <person name="Sanka R."/>
            <person name="DePew J."/>
            <person name="Purushe J."/>
            <person name="Hartskeerl R.A."/>
            <person name="Ahmed A."/>
            <person name="van der Linden H."/>
            <person name="Goris M.G.A."/>
            <person name="Vinetz J.M."/>
            <person name="Sutton G.G."/>
            <person name="Nierman W.C."/>
            <person name="Fouts D.E."/>
        </authorList>
    </citation>
    <scope>NUCLEOTIDE SEQUENCE [LARGE SCALE GENOMIC DNA]</scope>
    <source>
        <strain evidence="15">5399</strain>
    </source>
</reference>
<dbReference type="InterPro" id="IPR012846">
    <property type="entry name" value="Acetolactate_synth_lsu"/>
</dbReference>
<evidence type="ECO:0000256" key="5">
    <source>
        <dbReference type="ARBA" id="ARBA00022605"/>
    </source>
</evidence>
<dbReference type="GO" id="GO:0009097">
    <property type="term" value="P:isoleucine biosynthetic process"/>
    <property type="evidence" value="ECO:0007669"/>
    <property type="project" value="UniProtKB-UniPathway"/>
</dbReference>
<evidence type="ECO:0000256" key="9">
    <source>
        <dbReference type="ARBA" id="ARBA00023052"/>
    </source>
</evidence>
<feature type="domain" description="Thiamine pyrophosphate enzyme TPP-binding" evidence="13">
    <location>
        <begin position="409"/>
        <end position="555"/>
    </location>
</feature>
<evidence type="ECO:0000256" key="11">
    <source>
        <dbReference type="RuleBase" id="RU003591"/>
    </source>
</evidence>
<evidence type="ECO:0000256" key="1">
    <source>
        <dbReference type="ARBA" id="ARBA00004974"/>
    </source>
</evidence>
<comment type="caution">
    <text evidence="15">The sequence shown here is derived from an EMBL/GenBank/DDBJ whole genome shotgun (WGS) entry which is preliminary data.</text>
</comment>
<dbReference type="CDD" id="cd02015">
    <property type="entry name" value="TPP_AHAS"/>
    <property type="match status" value="1"/>
</dbReference>
<evidence type="ECO:0000256" key="2">
    <source>
        <dbReference type="ARBA" id="ARBA00005025"/>
    </source>
</evidence>
<feature type="domain" description="Thiamine pyrophosphate enzyme N-terminal TPP-binding" evidence="14">
    <location>
        <begin position="24"/>
        <end position="137"/>
    </location>
</feature>
<evidence type="ECO:0000313" key="16">
    <source>
        <dbReference type="Proteomes" id="UP000015454"/>
    </source>
</evidence>
<dbReference type="NCBIfam" id="TIGR00118">
    <property type="entry name" value="acolac_lg"/>
    <property type="match status" value="1"/>
</dbReference>
<organism evidence="15 16">
    <name type="scientific">Leptospira broomii serovar Hurstbridge str. 5399</name>
    <dbReference type="NCBI Taxonomy" id="1049789"/>
    <lineage>
        <taxon>Bacteria</taxon>
        <taxon>Pseudomonadati</taxon>
        <taxon>Spirochaetota</taxon>
        <taxon>Spirochaetia</taxon>
        <taxon>Leptospirales</taxon>
        <taxon>Leptospiraceae</taxon>
        <taxon>Leptospira</taxon>
    </lineage>
</organism>
<accession>T0FDQ2</accession>
<dbReference type="InterPro" id="IPR039368">
    <property type="entry name" value="AHAS_TPP"/>
</dbReference>
<dbReference type="GO" id="GO:0050660">
    <property type="term" value="F:flavin adenine dinucleotide binding"/>
    <property type="evidence" value="ECO:0007669"/>
    <property type="project" value="InterPro"/>
</dbReference>
<name>T0FDQ2_9LEPT</name>
<feature type="domain" description="Thiamine pyrophosphate enzyme central" evidence="12">
    <location>
        <begin position="221"/>
        <end position="352"/>
    </location>
</feature>
<keyword evidence="9 11" id="KW-0786">Thiamine pyrophosphate</keyword>
<dbReference type="InterPro" id="IPR011766">
    <property type="entry name" value="TPP_enzyme_TPP-bd"/>
</dbReference>
<evidence type="ECO:0000259" key="14">
    <source>
        <dbReference type="Pfam" id="PF02776"/>
    </source>
</evidence>
<evidence type="ECO:0000256" key="3">
    <source>
        <dbReference type="ARBA" id="ARBA00007812"/>
    </source>
</evidence>
<evidence type="ECO:0000256" key="8">
    <source>
        <dbReference type="ARBA" id="ARBA00022842"/>
    </source>
</evidence>
<dbReference type="InterPro" id="IPR012000">
    <property type="entry name" value="Thiamin_PyroP_enz_cen_dom"/>
</dbReference>